<dbReference type="InterPro" id="IPR027417">
    <property type="entry name" value="P-loop_NTPase"/>
</dbReference>
<keyword evidence="3" id="KW-1185">Reference proteome</keyword>
<reference evidence="3" key="1">
    <citation type="journal article" date="2019" name="Int. J. Syst. Evol. Microbiol.">
        <title>The Global Catalogue of Microorganisms (GCM) 10K type strain sequencing project: providing services to taxonomists for standard genome sequencing and annotation.</title>
        <authorList>
            <consortium name="The Broad Institute Genomics Platform"/>
            <consortium name="The Broad Institute Genome Sequencing Center for Infectious Disease"/>
            <person name="Wu L."/>
            <person name="Ma J."/>
        </authorList>
    </citation>
    <scope>NUCLEOTIDE SEQUENCE [LARGE SCALE GENOMIC DNA]</scope>
    <source>
        <strain evidence="3">CGMCC 1.15180</strain>
    </source>
</reference>
<name>A0ABW1MT82_9ACTN</name>
<dbReference type="InterPro" id="IPR038727">
    <property type="entry name" value="NadR/Ttd14_AAA_dom"/>
</dbReference>
<organism evidence="2 3">
    <name type="scientific">Streptomyces ochraceiscleroticus</name>
    <dbReference type="NCBI Taxonomy" id="47761"/>
    <lineage>
        <taxon>Bacteria</taxon>
        <taxon>Bacillati</taxon>
        <taxon>Actinomycetota</taxon>
        <taxon>Actinomycetes</taxon>
        <taxon>Kitasatosporales</taxon>
        <taxon>Streptomycetaceae</taxon>
        <taxon>Streptomyces</taxon>
    </lineage>
</organism>
<accession>A0ABW1MT82</accession>
<sequence>MNKPIRIGVLGTHSTGKTTLLKRIEMELRGHGIPVARTVRLAKRAAAIGLPKMHQHTAASTEWIITQGIADEIAAAAQGAEVILADRAPLDAIAYLHAAIEYRGEHLHQLERERLRLLAATQLPKYDLLLATVLDPDVPVDQSHDYDPHYRQLVDRHVHGLLADDPVPHTRVTSSPASQANVIEQALRLCLQETAA</sequence>
<evidence type="ECO:0000313" key="2">
    <source>
        <dbReference type="EMBL" id="MFC6067000.1"/>
    </source>
</evidence>
<dbReference type="Pfam" id="PF13521">
    <property type="entry name" value="AAA_28"/>
    <property type="match status" value="1"/>
</dbReference>
<comment type="caution">
    <text evidence="2">The sequence shown here is derived from an EMBL/GenBank/DDBJ whole genome shotgun (WGS) entry which is preliminary data.</text>
</comment>
<dbReference type="Proteomes" id="UP001596139">
    <property type="component" value="Unassembled WGS sequence"/>
</dbReference>
<dbReference type="EMBL" id="JBHSPX010000009">
    <property type="protein sequence ID" value="MFC6067000.1"/>
    <property type="molecule type" value="Genomic_DNA"/>
</dbReference>
<evidence type="ECO:0000313" key="3">
    <source>
        <dbReference type="Proteomes" id="UP001596139"/>
    </source>
</evidence>
<feature type="domain" description="NadR/Ttd14 AAA" evidence="1">
    <location>
        <begin position="7"/>
        <end position="172"/>
    </location>
</feature>
<dbReference type="Gene3D" id="3.40.50.300">
    <property type="entry name" value="P-loop containing nucleotide triphosphate hydrolases"/>
    <property type="match status" value="1"/>
</dbReference>
<dbReference type="RefSeq" id="WP_245659315.1">
    <property type="nucleotide sequence ID" value="NZ_JBHSPX010000009.1"/>
</dbReference>
<dbReference type="SUPFAM" id="SSF52540">
    <property type="entry name" value="P-loop containing nucleoside triphosphate hydrolases"/>
    <property type="match status" value="1"/>
</dbReference>
<proteinExistence type="predicted"/>
<gene>
    <name evidence="2" type="ORF">ACFP4F_31275</name>
</gene>
<evidence type="ECO:0000259" key="1">
    <source>
        <dbReference type="Pfam" id="PF13521"/>
    </source>
</evidence>
<protein>
    <submittedName>
        <fullName evidence="2">AAA family ATPase</fullName>
    </submittedName>
</protein>